<dbReference type="SUPFAM" id="SSF53955">
    <property type="entry name" value="Lysozyme-like"/>
    <property type="match status" value="1"/>
</dbReference>
<dbReference type="InterPro" id="IPR031304">
    <property type="entry name" value="SLT_2"/>
</dbReference>
<evidence type="ECO:0000313" key="6">
    <source>
        <dbReference type="Proteomes" id="UP000288587"/>
    </source>
</evidence>
<dbReference type="PANTHER" id="PTHR30163:SF9">
    <property type="entry name" value="MEMBRANE-BOUND LYTIC MUREIN TRANSGLYCOSYLASE B"/>
    <property type="match status" value="1"/>
</dbReference>
<feature type="domain" description="Transglycosylase SLT" evidence="4">
    <location>
        <begin position="76"/>
        <end position="374"/>
    </location>
</feature>
<dbReference type="GO" id="GO:0008933">
    <property type="term" value="F:peptidoglycan lytic transglycosylase activity"/>
    <property type="evidence" value="ECO:0007669"/>
    <property type="project" value="TreeGrafter"/>
</dbReference>
<accession>A0A437LQH9</accession>
<dbReference type="RefSeq" id="WP_127679946.1">
    <property type="nucleotide sequence ID" value="NZ_SACM01000001.1"/>
</dbReference>
<dbReference type="FunFam" id="1.10.8.350:FF:000001">
    <property type="entry name" value="Lytic murein transglycosylase B"/>
    <property type="match status" value="1"/>
</dbReference>
<reference evidence="5 6" key="1">
    <citation type="submission" date="2019-01" db="EMBL/GenBank/DDBJ databases">
        <authorList>
            <person name="Chen W.-M."/>
        </authorList>
    </citation>
    <scope>NUCLEOTIDE SEQUENCE [LARGE SCALE GENOMIC DNA]</scope>
    <source>
        <strain evidence="5 6">CCP-18</strain>
    </source>
</reference>
<dbReference type="Gene3D" id="1.10.8.350">
    <property type="entry name" value="Bacterial muramidase"/>
    <property type="match status" value="1"/>
</dbReference>
<dbReference type="InterPro" id="IPR043426">
    <property type="entry name" value="MltB-like"/>
</dbReference>
<evidence type="ECO:0000256" key="3">
    <source>
        <dbReference type="SAM" id="SignalP"/>
    </source>
</evidence>
<dbReference type="AlphaFoldDB" id="A0A437LQH9"/>
<dbReference type="GO" id="GO:0009253">
    <property type="term" value="P:peptidoglycan catabolic process"/>
    <property type="evidence" value="ECO:0007669"/>
    <property type="project" value="TreeGrafter"/>
</dbReference>
<dbReference type="Pfam" id="PF13406">
    <property type="entry name" value="SLT_2"/>
    <property type="match status" value="1"/>
</dbReference>
<comment type="caution">
    <text evidence="5">The sequence shown here is derived from an EMBL/GenBank/DDBJ whole genome shotgun (WGS) entry which is preliminary data.</text>
</comment>
<feature type="active site" evidence="1">
    <location>
        <position position="173"/>
    </location>
</feature>
<dbReference type="OrthoDB" id="9772911at2"/>
<dbReference type="CDD" id="cd13399">
    <property type="entry name" value="Slt35-like"/>
    <property type="match status" value="1"/>
</dbReference>
<dbReference type="NCBIfam" id="TIGR02282">
    <property type="entry name" value="MltB"/>
    <property type="match status" value="1"/>
</dbReference>
<evidence type="ECO:0000259" key="4">
    <source>
        <dbReference type="Pfam" id="PF13406"/>
    </source>
</evidence>
<feature type="region of interest" description="Disordered" evidence="2">
    <location>
        <begin position="36"/>
        <end position="74"/>
    </location>
</feature>
<dbReference type="InterPro" id="IPR023346">
    <property type="entry name" value="Lysozyme-like_dom_sf"/>
</dbReference>
<proteinExistence type="predicted"/>
<evidence type="ECO:0000313" key="5">
    <source>
        <dbReference type="EMBL" id="RVT87608.1"/>
    </source>
</evidence>
<keyword evidence="3" id="KW-0732">Signal</keyword>
<dbReference type="EMBL" id="SACM01000001">
    <property type="protein sequence ID" value="RVT87608.1"/>
    <property type="molecule type" value="Genomic_DNA"/>
</dbReference>
<dbReference type="Proteomes" id="UP000288587">
    <property type="component" value="Unassembled WGS sequence"/>
</dbReference>
<evidence type="ECO:0000256" key="1">
    <source>
        <dbReference type="PIRSR" id="PIRSR611757-1"/>
    </source>
</evidence>
<evidence type="ECO:0000256" key="2">
    <source>
        <dbReference type="SAM" id="MobiDB-lite"/>
    </source>
</evidence>
<dbReference type="Gene3D" id="1.10.530.10">
    <property type="match status" value="1"/>
</dbReference>
<feature type="compositionally biased region" description="Basic residues" evidence="2">
    <location>
        <begin position="38"/>
        <end position="50"/>
    </location>
</feature>
<keyword evidence="6" id="KW-1185">Reference proteome</keyword>
<protein>
    <submittedName>
        <fullName evidence="5">Lytic murein transglycosylase B</fullName>
    </submittedName>
</protein>
<dbReference type="PANTHER" id="PTHR30163">
    <property type="entry name" value="MEMBRANE-BOUND LYTIC MUREIN TRANSGLYCOSYLASE B"/>
    <property type="match status" value="1"/>
</dbReference>
<name>A0A437LQH9_9BURK</name>
<sequence length="384" mass="41519">MPLFSLRLHPWALAAALALTASSWPAPPAQAATAAVSAKKKNAKAKKPRPSLRTPAQTPGFGDPAHGRSPGDYAQREDVAAWAREWASAQGAPAESVMAVLAQARYQKRAAQLMMPAPAGAAKDWGAYRDRFVEPVRLQAGLRFWAQYADTLARAEAQYGVPAPLIMGILGVETNYGQIMGNYRVLDALATLAFDFPGQRSDRSPFFREQLGEFLQLAQAEGRDPTEFKGSFAGAMGFGQFMPGSWRAHAVDFDGDGHIDLIGNPTDAIGSVAHFLVQHGWQPGLPTHRMVDAPSDPAQRDRLLAPDLDGAWRLADLQAAGLATEGLPDVPWALQALENGADAPRTHFLASRNFWVVTRYNRSSYYALAVISLGERLAALRNAP</sequence>
<feature type="signal peptide" evidence="3">
    <location>
        <begin position="1"/>
        <end position="31"/>
    </location>
</feature>
<dbReference type="InterPro" id="IPR011757">
    <property type="entry name" value="Lytic_transglycosylase_MltB"/>
</dbReference>
<feature type="chain" id="PRO_5019295190" evidence="3">
    <location>
        <begin position="32"/>
        <end position="384"/>
    </location>
</feature>
<organism evidence="5 6">
    <name type="scientific">Inhella crocodyli</name>
    <dbReference type="NCBI Taxonomy" id="2499851"/>
    <lineage>
        <taxon>Bacteria</taxon>
        <taxon>Pseudomonadati</taxon>
        <taxon>Pseudomonadota</taxon>
        <taxon>Betaproteobacteria</taxon>
        <taxon>Burkholderiales</taxon>
        <taxon>Sphaerotilaceae</taxon>
        <taxon>Inhella</taxon>
    </lineage>
</organism>
<gene>
    <name evidence="5" type="primary">mltB</name>
    <name evidence="5" type="ORF">EOD73_00850</name>
</gene>